<dbReference type="EMBL" id="KI681254">
    <property type="protein sequence ID" value="ETL86485.1"/>
    <property type="molecule type" value="Genomic_DNA"/>
</dbReference>
<sequence length="30" mass="3363">LVLRMFLLGVSRVRLGSLQLQHKAGQQNSI</sequence>
<dbReference type="AlphaFoldDB" id="W2M2U9"/>
<dbReference type="Proteomes" id="UP000054532">
    <property type="component" value="Unassembled WGS sequence"/>
</dbReference>
<accession>W2M2U9</accession>
<organism evidence="4">
    <name type="scientific">Phytophthora nicotianae</name>
    <name type="common">Potato buckeye rot agent</name>
    <name type="synonym">Phytophthora parasitica</name>
    <dbReference type="NCBI Taxonomy" id="4792"/>
    <lineage>
        <taxon>Eukaryota</taxon>
        <taxon>Sar</taxon>
        <taxon>Stramenopiles</taxon>
        <taxon>Oomycota</taxon>
        <taxon>Peronosporomycetes</taxon>
        <taxon>Peronosporales</taxon>
        <taxon>Peronosporaceae</taxon>
        <taxon>Phytophthora</taxon>
    </lineage>
</organism>
<reference evidence="4" key="4">
    <citation type="submission" date="2013-11" db="EMBL/GenBank/DDBJ databases">
        <title>The Genome Sequence of Phytophthora parasitica IAC_01/95.</title>
        <authorList>
            <consortium name="The Broad Institute Genomics Platform"/>
            <person name="Russ C."/>
            <person name="Tyler B."/>
            <person name="Panabieres F."/>
            <person name="Shan W."/>
            <person name="Tripathy S."/>
            <person name="Grunwald N."/>
            <person name="Machado M."/>
            <person name="Johnson C.S."/>
            <person name="Arredondo F."/>
            <person name="Hong C."/>
            <person name="Coffey M."/>
            <person name="Young S.K."/>
            <person name="Zeng Q."/>
            <person name="Gargeya S."/>
            <person name="Fitzgerald M."/>
            <person name="Abouelleil A."/>
            <person name="Alvarado L."/>
            <person name="Chapman S.B."/>
            <person name="Gainer-Dewar J."/>
            <person name="Goldberg J."/>
            <person name="Griggs A."/>
            <person name="Gujja S."/>
            <person name="Hansen M."/>
            <person name="Howarth C."/>
            <person name="Imamovic A."/>
            <person name="Ireland A."/>
            <person name="Larimer J."/>
            <person name="McCowan C."/>
            <person name="Murphy C."/>
            <person name="Pearson M."/>
            <person name="Poon T.W."/>
            <person name="Priest M."/>
            <person name="Roberts A."/>
            <person name="Saif S."/>
            <person name="Shea T."/>
            <person name="Sykes S."/>
            <person name="Wortman J."/>
            <person name="Nusbaum C."/>
            <person name="Birren B."/>
        </authorList>
    </citation>
    <scope>NUCLEOTIDE SEQUENCE [LARGE SCALE GENOMIC DNA]</scope>
    <source>
        <strain evidence="4">IAC_01/95</strain>
    </source>
</reference>
<protein>
    <submittedName>
        <fullName evidence="4">Uncharacterized protein</fullName>
    </submittedName>
</protein>
<dbReference type="EMBL" id="KI696851">
    <property type="protein sequence ID" value="ETM30717.1"/>
    <property type="molecule type" value="Genomic_DNA"/>
</dbReference>
<reference evidence="3" key="1">
    <citation type="submission" date="2013-11" db="EMBL/GenBank/DDBJ databases">
        <title>The Genome Sequence of Phytophthora parasitica CHvinca01.</title>
        <authorList>
            <consortium name="The Broad Institute Genomics Platform"/>
            <person name="Russ C."/>
            <person name="Tyler B."/>
            <person name="Panabieres F."/>
            <person name="Shan W."/>
            <person name="Tripathy S."/>
            <person name="Grunwald N."/>
            <person name="Machado M."/>
            <person name="Johnson C.S."/>
            <person name="Arredondo F."/>
            <person name="Hong C."/>
            <person name="Coffey M."/>
            <person name="Young S.K."/>
            <person name="Zeng Q."/>
            <person name="Gargeya S."/>
            <person name="Fitzgerald M."/>
            <person name="Abouelleil A."/>
            <person name="Alvarado L."/>
            <person name="Chapman S.B."/>
            <person name="Gainer-Dewar J."/>
            <person name="Goldberg J."/>
            <person name="Griggs A."/>
            <person name="Gujja S."/>
            <person name="Hansen M."/>
            <person name="Howarth C."/>
            <person name="Imamovic A."/>
            <person name="Ireland A."/>
            <person name="Larimer J."/>
            <person name="McCowan C."/>
            <person name="Murphy C."/>
            <person name="Pearson M."/>
            <person name="Poon T.W."/>
            <person name="Priest M."/>
            <person name="Roberts A."/>
            <person name="Saif S."/>
            <person name="Shea T."/>
            <person name="Sykes S."/>
            <person name="Wortman J."/>
            <person name="Nusbaum C."/>
            <person name="Birren B."/>
        </authorList>
    </citation>
    <scope>NUCLEOTIDE SEQUENCE [LARGE SCALE GENOMIC DNA]</scope>
    <source>
        <strain evidence="3">CHvinca01</strain>
    </source>
</reference>
<feature type="non-terminal residue" evidence="4">
    <location>
        <position position="1"/>
    </location>
</feature>
<evidence type="ECO:0000313" key="3">
    <source>
        <dbReference type="EMBL" id="ETL86485.1"/>
    </source>
</evidence>
<reference evidence="1" key="2">
    <citation type="submission" date="2013-11" db="EMBL/GenBank/DDBJ databases">
        <title>The Genome Sequence of Phytophthora parasitica CJ02B3.</title>
        <authorList>
            <consortium name="The Broad Institute Genomics Platform"/>
            <person name="Russ C."/>
            <person name="Tyler B."/>
            <person name="Panabieres F."/>
            <person name="Shan W."/>
            <person name="Tripathy S."/>
            <person name="Grunwald N."/>
            <person name="Machado M."/>
            <person name="Johnson C.S."/>
            <person name="Arredondo F."/>
            <person name="Hong C."/>
            <person name="Coffey M."/>
            <person name="Young S.K."/>
            <person name="Zeng Q."/>
            <person name="Gargeya S."/>
            <person name="Fitzgerald M."/>
            <person name="Abouelleil A."/>
            <person name="Alvarado L."/>
            <person name="Chapman S.B."/>
            <person name="Gainer-Dewar J."/>
            <person name="Goldberg J."/>
            <person name="Griggs A."/>
            <person name="Gujja S."/>
            <person name="Hansen M."/>
            <person name="Howarth C."/>
            <person name="Imamovic A."/>
            <person name="Ireland A."/>
            <person name="Larimer J."/>
            <person name="McCowan C."/>
            <person name="Murphy C."/>
            <person name="Pearson M."/>
            <person name="Poon T.W."/>
            <person name="Priest M."/>
            <person name="Roberts A."/>
            <person name="Saif S."/>
            <person name="Shea T."/>
            <person name="Sykes S."/>
            <person name="Wortman J."/>
            <person name="Nusbaum C."/>
            <person name="Birren B."/>
        </authorList>
    </citation>
    <scope>NUCLEOTIDE SEQUENCE [LARGE SCALE GENOMIC DNA]</scope>
    <source>
        <strain evidence="1">CJ02B3</strain>
    </source>
</reference>
<proteinExistence type="predicted"/>
<evidence type="ECO:0000313" key="1">
    <source>
        <dbReference type="EMBL" id="ETK79812.1"/>
    </source>
</evidence>
<dbReference type="Proteomes" id="UP000053236">
    <property type="component" value="Unassembled WGS sequence"/>
</dbReference>
<dbReference type="EMBL" id="KI674553">
    <property type="protein sequence ID" value="ETL33233.1"/>
    <property type="molecule type" value="Genomic_DNA"/>
</dbReference>
<evidence type="ECO:0000313" key="2">
    <source>
        <dbReference type="EMBL" id="ETL33233.1"/>
    </source>
</evidence>
<reference evidence="2" key="3">
    <citation type="submission" date="2013-11" db="EMBL/GenBank/DDBJ databases">
        <title>The Genome Sequence of Phytophthora parasitica CJ05E6.</title>
        <authorList>
            <consortium name="The Broad Institute Genomics Platform"/>
            <person name="Russ C."/>
            <person name="Tyler B."/>
            <person name="Panabieres F."/>
            <person name="Shan W."/>
            <person name="Tripathy S."/>
            <person name="Grunwald N."/>
            <person name="Machado M."/>
            <person name="Johnson C.S."/>
            <person name="Arredondo F."/>
            <person name="Hong C."/>
            <person name="Coffey M."/>
            <person name="Young S.K."/>
            <person name="Zeng Q."/>
            <person name="Gargeya S."/>
            <person name="Fitzgerald M."/>
            <person name="Abouelleil A."/>
            <person name="Alvarado L."/>
            <person name="Chapman S.B."/>
            <person name="Gainer-Dewar J."/>
            <person name="Goldberg J."/>
            <person name="Griggs A."/>
            <person name="Gujja S."/>
            <person name="Hansen M."/>
            <person name="Howarth C."/>
            <person name="Imamovic A."/>
            <person name="Ireland A."/>
            <person name="Larimer J."/>
            <person name="McCowan C."/>
            <person name="Murphy C."/>
            <person name="Pearson M."/>
            <person name="Poon T.W."/>
            <person name="Priest M."/>
            <person name="Roberts A."/>
            <person name="Saif S."/>
            <person name="Shea T."/>
            <person name="Sykes S."/>
            <person name="Wortman J."/>
            <person name="Nusbaum C."/>
            <person name="Birren B."/>
        </authorList>
    </citation>
    <scope>NUCLEOTIDE SEQUENCE [LARGE SCALE GENOMIC DNA]</scope>
    <source>
        <strain evidence="2">CJ05E6</strain>
    </source>
</reference>
<name>W2M2U9_PHYNI</name>
<evidence type="ECO:0000313" key="4">
    <source>
        <dbReference type="EMBL" id="ETM30717.1"/>
    </source>
</evidence>
<gene>
    <name evidence="4" type="ORF">L914_21609</name>
    <name evidence="1" type="ORF">L915_14353</name>
    <name evidence="2" type="ORF">L916_14256</name>
    <name evidence="3" type="ORF">L917_14082</name>
</gene>
<dbReference type="Proteomes" id="UP000054423">
    <property type="component" value="Unassembled WGS sequence"/>
</dbReference>
<dbReference type="Proteomes" id="UP000053864">
    <property type="component" value="Unassembled WGS sequence"/>
</dbReference>
<dbReference type="EMBL" id="KI687797">
    <property type="protein sequence ID" value="ETK79812.1"/>
    <property type="molecule type" value="Genomic_DNA"/>
</dbReference>